<dbReference type="Gene3D" id="3.30.70.100">
    <property type="match status" value="1"/>
</dbReference>
<name>A0ABX8ZDN4_9NEIS</name>
<dbReference type="SMART" id="SM01034">
    <property type="entry name" value="BLUF"/>
    <property type="match status" value="1"/>
</dbReference>
<accession>A0ABX8ZDN4</accession>
<reference evidence="2 3" key="1">
    <citation type="submission" date="2021-08" db="EMBL/GenBank/DDBJ databases">
        <title>complete genome sequencing of Deefgea sp. D25.</title>
        <authorList>
            <person name="Bae J.-W."/>
            <person name="Gim D.-H."/>
        </authorList>
    </citation>
    <scope>NUCLEOTIDE SEQUENCE [LARGE SCALE GENOMIC DNA]</scope>
    <source>
        <strain evidence="2 3">D25</strain>
    </source>
</reference>
<proteinExistence type="predicted"/>
<organism evidence="2 3">
    <name type="scientific">Deefgea tanakiae</name>
    <dbReference type="NCBI Taxonomy" id="2865840"/>
    <lineage>
        <taxon>Bacteria</taxon>
        <taxon>Pseudomonadati</taxon>
        <taxon>Pseudomonadota</taxon>
        <taxon>Betaproteobacteria</taxon>
        <taxon>Neisseriales</taxon>
        <taxon>Chitinibacteraceae</taxon>
        <taxon>Deefgea</taxon>
    </lineage>
</organism>
<dbReference type="EMBL" id="CP081150">
    <property type="protein sequence ID" value="QZA79260.1"/>
    <property type="molecule type" value="Genomic_DNA"/>
</dbReference>
<feature type="domain" description="BLUF" evidence="1">
    <location>
        <begin position="3"/>
        <end position="94"/>
    </location>
</feature>
<dbReference type="InterPro" id="IPR036046">
    <property type="entry name" value="Acylphosphatase-like_dom_sf"/>
</dbReference>
<evidence type="ECO:0000313" key="3">
    <source>
        <dbReference type="Proteomes" id="UP000825679"/>
    </source>
</evidence>
<dbReference type="RefSeq" id="WP_221007779.1">
    <property type="nucleotide sequence ID" value="NZ_CP081150.1"/>
</dbReference>
<dbReference type="Pfam" id="PF04940">
    <property type="entry name" value="BLUF"/>
    <property type="match status" value="1"/>
</dbReference>
<evidence type="ECO:0000313" key="2">
    <source>
        <dbReference type="EMBL" id="QZA79260.1"/>
    </source>
</evidence>
<protein>
    <submittedName>
        <fullName evidence="2">BLUF domain-containing protein</fullName>
    </submittedName>
</protein>
<dbReference type="SUPFAM" id="SSF54975">
    <property type="entry name" value="Acylphosphatase/BLUF domain-like"/>
    <property type="match status" value="1"/>
</dbReference>
<dbReference type="Proteomes" id="UP000825679">
    <property type="component" value="Chromosome"/>
</dbReference>
<keyword evidence="3" id="KW-1185">Reference proteome</keyword>
<dbReference type="InterPro" id="IPR007024">
    <property type="entry name" value="BLUF_domain"/>
</dbReference>
<dbReference type="PROSITE" id="PS50925">
    <property type="entry name" value="BLUF"/>
    <property type="match status" value="1"/>
</dbReference>
<sequence length="144" mass="17156">MMILAITYTSQATDLHTEEMRLKLMRECELRNVTQDVTGLLLYQEGHFLQYIEGEPETIRATFARIQCDPRHHDVTLHSEEVLMQRQFPDWSMFYRDYDFIYPHVQMDLGELVTLAKVIEALDDKPELRQVMFDFLKKKHDGVF</sequence>
<gene>
    <name evidence="2" type="ORF">K4H28_07660</name>
</gene>
<evidence type="ECO:0000259" key="1">
    <source>
        <dbReference type="PROSITE" id="PS50925"/>
    </source>
</evidence>